<sequence>MRSSMVRPVAAVLAILVLAAEVVWAASPDYLAQVEEIATKLKSLSQAGMNTSMVEEYVNNALSLINKGNLTPEEAAWVEGNLTLAREELSSLESSYSSFVTWRYITLAGTVVGFASIPIAVYFLLPRAWAYLWFKTRKKWLVRRRYKR</sequence>
<keyword evidence="1" id="KW-0472">Membrane</keyword>
<reference evidence="2 3" key="1">
    <citation type="journal article" date="2012" name="J. Bacteriol.">
        <title>Complete genome sequence of the hyperthermophilic cellulolytic Crenarchaeon 'Thermogladius cellulolyticus' 1633.</title>
        <authorList>
            <person name="Mardanov A.V."/>
            <person name="Kochetkova T.V."/>
            <person name="Beletsky A.V."/>
            <person name="Bonch-Osmolovskaya E.A."/>
            <person name="Ravin N.V."/>
            <person name="Skryabin K.G."/>
        </authorList>
    </citation>
    <scope>NUCLEOTIDE SEQUENCE [LARGE SCALE GENOMIC DNA]</scope>
    <source>
        <strain evidence="3">DSM 22663 / VKM B-2946 / 1633</strain>
    </source>
</reference>
<evidence type="ECO:0000313" key="2">
    <source>
        <dbReference type="EMBL" id="AFK50870.1"/>
    </source>
</evidence>
<dbReference type="RefSeq" id="WP_014737120.1">
    <property type="nucleotide sequence ID" value="NC_017954.1"/>
</dbReference>
<dbReference type="OrthoDB" id="383052at2157"/>
<gene>
    <name evidence="2" type="ordered locus">TCELL_0445</name>
</gene>
<keyword evidence="1" id="KW-1133">Transmembrane helix</keyword>
<proteinExistence type="predicted"/>
<organism evidence="2 3">
    <name type="scientific">Thermogladius calderae (strain DSM 22663 / VKM B-2946 / 1633)</name>
    <dbReference type="NCBI Taxonomy" id="1184251"/>
    <lineage>
        <taxon>Archaea</taxon>
        <taxon>Thermoproteota</taxon>
        <taxon>Thermoprotei</taxon>
        <taxon>Desulfurococcales</taxon>
        <taxon>Desulfurococcaceae</taxon>
        <taxon>Thermogladius</taxon>
    </lineage>
</organism>
<name>I3TDN2_THEC1</name>
<protein>
    <submittedName>
        <fullName evidence="2">Uncharacterized protein</fullName>
    </submittedName>
</protein>
<dbReference type="eggNOG" id="arCOG11424">
    <property type="taxonomic scope" value="Archaea"/>
</dbReference>
<dbReference type="InParanoid" id="I3TDN2"/>
<feature type="transmembrane region" description="Helical" evidence="1">
    <location>
        <begin position="104"/>
        <end position="134"/>
    </location>
</feature>
<evidence type="ECO:0000256" key="1">
    <source>
        <dbReference type="SAM" id="Phobius"/>
    </source>
</evidence>
<dbReference type="KEGG" id="thg:TCELL_0445"/>
<evidence type="ECO:0000313" key="3">
    <source>
        <dbReference type="Proteomes" id="UP000005270"/>
    </source>
</evidence>
<dbReference type="EMBL" id="CP003531">
    <property type="protein sequence ID" value="AFK50870.1"/>
    <property type="molecule type" value="Genomic_DNA"/>
</dbReference>
<accession>I3TDN2</accession>
<dbReference type="GeneID" id="13012738"/>
<keyword evidence="3" id="KW-1185">Reference proteome</keyword>
<dbReference type="STRING" id="1184251.TCELL_0445"/>
<dbReference type="AlphaFoldDB" id="I3TDN2"/>
<dbReference type="HOGENOM" id="CLU_149756_0_0_2"/>
<keyword evidence="1" id="KW-0812">Transmembrane</keyword>
<dbReference type="Proteomes" id="UP000005270">
    <property type="component" value="Chromosome"/>
</dbReference>